<evidence type="ECO:0000313" key="2">
    <source>
        <dbReference type="Proteomes" id="UP000198925"/>
    </source>
</evidence>
<dbReference type="RefSeq" id="WP_143018092.1">
    <property type="nucleotide sequence ID" value="NZ_FMZX01000004.1"/>
</dbReference>
<name>A0A1G6RME6_9PROT</name>
<organism evidence="1 2">
    <name type="scientific">Belnapia rosea</name>
    <dbReference type="NCBI Taxonomy" id="938405"/>
    <lineage>
        <taxon>Bacteria</taxon>
        <taxon>Pseudomonadati</taxon>
        <taxon>Pseudomonadota</taxon>
        <taxon>Alphaproteobacteria</taxon>
        <taxon>Acetobacterales</taxon>
        <taxon>Roseomonadaceae</taxon>
        <taxon>Belnapia</taxon>
    </lineage>
</organism>
<dbReference type="AlphaFoldDB" id="A0A1G6RME6"/>
<sequence>MAARRPARVRAVDAAIARLMALAAKGVQPPRMAREVEVIVAEWLRAPEADPSEAKGWLDELREQIAIGVGDAEEQVSDIDSSEPAAVKQAQATLAALVATRDAAERARAAVRS</sequence>
<evidence type="ECO:0000313" key="1">
    <source>
        <dbReference type="EMBL" id="SDD05840.1"/>
    </source>
</evidence>
<dbReference type="Proteomes" id="UP000198925">
    <property type="component" value="Unassembled WGS sequence"/>
</dbReference>
<keyword evidence="2" id="KW-1185">Reference proteome</keyword>
<gene>
    <name evidence="1" type="ORF">SAMN04487779_100467</name>
</gene>
<accession>A0A1G6RME6</accession>
<dbReference type="EMBL" id="FMZX01000004">
    <property type="protein sequence ID" value="SDD05840.1"/>
    <property type="molecule type" value="Genomic_DNA"/>
</dbReference>
<reference evidence="1 2" key="1">
    <citation type="submission" date="2016-10" db="EMBL/GenBank/DDBJ databases">
        <authorList>
            <person name="de Groot N.N."/>
        </authorList>
    </citation>
    <scope>NUCLEOTIDE SEQUENCE [LARGE SCALE GENOMIC DNA]</scope>
    <source>
        <strain evidence="1 2">CPCC 100156</strain>
    </source>
</reference>
<protein>
    <submittedName>
        <fullName evidence="1">Uncharacterized protein</fullName>
    </submittedName>
</protein>
<proteinExistence type="predicted"/>